<feature type="domain" description="Pseudouridine synthase II N-terminal" evidence="6">
    <location>
        <begin position="61"/>
        <end position="209"/>
    </location>
</feature>
<dbReference type="InterPro" id="IPR014780">
    <property type="entry name" value="tRNA_psdUridine_synth_TruB"/>
</dbReference>
<dbReference type="GO" id="GO:0160148">
    <property type="term" value="F:tRNA pseudouridine(55) synthase activity"/>
    <property type="evidence" value="ECO:0007669"/>
    <property type="project" value="UniProtKB-EC"/>
</dbReference>
<keyword evidence="4 5" id="KW-0413">Isomerase</keyword>
<dbReference type="EMBL" id="CP002582">
    <property type="protein sequence ID" value="ADZ84118.1"/>
    <property type="molecule type" value="Genomic_DNA"/>
</dbReference>
<comment type="function">
    <text evidence="5">Responsible for synthesis of pseudouridine from uracil-55 in the psi GC loop of transfer RNAs.</text>
</comment>
<evidence type="ECO:0000259" key="6">
    <source>
        <dbReference type="Pfam" id="PF01509"/>
    </source>
</evidence>
<dbReference type="Proteomes" id="UP000008467">
    <property type="component" value="Chromosome"/>
</dbReference>
<dbReference type="InterPro" id="IPR002501">
    <property type="entry name" value="PsdUridine_synth_N"/>
</dbReference>
<feature type="active site" description="Nucleophile" evidence="5">
    <location>
        <position position="76"/>
    </location>
</feature>
<keyword evidence="3 5" id="KW-0819">tRNA processing</keyword>
<dbReference type="FunFam" id="3.30.2350.10:FF:000011">
    <property type="entry name" value="tRNA pseudouridine synthase B"/>
    <property type="match status" value="1"/>
</dbReference>
<evidence type="ECO:0000259" key="7">
    <source>
        <dbReference type="Pfam" id="PF16198"/>
    </source>
</evidence>
<dbReference type="STRING" id="642492.Clole_2412"/>
<comment type="similarity">
    <text evidence="2 5">Belongs to the pseudouridine synthase TruB family. Type 1 subfamily.</text>
</comment>
<sequence>MIVISVKMATLCGLLYGHITAEYERLYMIESEKVGIRMLNGIINIYKKKGFTSHDVVAKARGILRERKIGHTGTLDPDAEGVLPLCIGMATKVVPYLSDANKCYEAEVVLGTTTTTEDASGEVLEHKEVTATKEMITEVVDSFIGSYIQTPPMYSAIKVNGVRLYELARKGIVVERPSREVTIYGCDIIEWIDEKRFKIRVSCSKGTYIRTLCTDIGRQLGCGAHMGTLLRLQVGQFKLEDSITLEQLEAYKDNLEHYIVGIEELFAMYPIAHITKMSEKLLFNGNALRKRDIENFNDSFMTTLIRVADTSNRFVALYKWDLDKSCFKVERMFYNA</sequence>
<dbReference type="Pfam" id="PF01509">
    <property type="entry name" value="TruB_N"/>
    <property type="match status" value="1"/>
</dbReference>
<keyword evidence="9" id="KW-1185">Reference proteome</keyword>
<evidence type="ECO:0000256" key="1">
    <source>
        <dbReference type="ARBA" id="ARBA00000385"/>
    </source>
</evidence>
<evidence type="ECO:0000256" key="4">
    <source>
        <dbReference type="ARBA" id="ARBA00023235"/>
    </source>
</evidence>
<dbReference type="eggNOG" id="COG0130">
    <property type="taxonomic scope" value="Bacteria"/>
</dbReference>
<evidence type="ECO:0000256" key="3">
    <source>
        <dbReference type="ARBA" id="ARBA00022694"/>
    </source>
</evidence>
<dbReference type="HAMAP" id="MF_01080">
    <property type="entry name" value="TruB_bact"/>
    <property type="match status" value="1"/>
</dbReference>
<dbReference type="EC" id="5.4.99.25" evidence="5"/>
<dbReference type="HOGENOM" id="CLU_032087_0_1_9"/>
<dbReference type="CDD" id="cd02573">
    <property type="entry name" value="PseudoU_synth_EcTruB"/>
    <property type="match status" value="1"/>
</dbReference>
<dbReference type="GO" id="GO:1990481">
    <property type="term" value="P:mRNA pseudouridine synthesis"/>
    <property type="evidence" value="ECO:0007669"/>
    <property type="project" value="TreeGrafter"/>
</dbReference>
<organism evidence="8 9">
    <name type="scientific">Cellulosilyticum lentocellum (strain ATCC 49066 / DSM 5427 / NCIMB 11756 / RHM5)</name>
    <name type="common">Clostridium lentocellum</name>
    <dbReference type="NCBI Taxonomy" id="642492"/>
    <lineage>
        <taxon>Bacteria</taxon>
        <taxon>Bacillati</taxon>
        <taxon>Bacillota</taxon>
        <taxon>Clostridia</taxon>
        <taxon>Lachnospirales</taxon>
        <taxon>Cellulosilyticaceae</taxon>
        <taxon>Cellulosilyticum</taxon>
    </lineage>
</organism>
<dbReference type="SUPFAM" id="SSF55120">
    <property type="entry name" value="Pseudouridine synthase"/>
    <property type="match status" value="1"/>
</dbReference>
<dbReference type="GO" id="GO:0031119">
    <property type="term" value="P:tRNA pseudouridine synthesis"/>
    <property type="evidence" value="ECO:0007669"/>
    <property type="project" value="UniProtKB-UniRule"/>
</dbReference>
<dbReference type="Gene3D" id="3.30.2350.10">
    <property type="entry name" value="Pseudouridine synthase"/>
    <property type="match status" value="1"/>
</dbReference>
<feature type="domain" description="tRNA pseudouridylate synthase B C-terminal" evidence="7">
    <location>
        <begin position="210"/>
        <end position="265"/>
    </location>
</feature>
<dbReference type="PANTHER" id="PTHR13767:SF2">
    <property type="entry name" value="PSEUDOURIDYLATE SYNTHASE TRUB1"/>
    <property type="match status" value="1"/>
</dbReference>
<evidence type="ECO:0000256" key="5">
    <source>
        <dbReference type="HAMAP-Rule" id="MF_01080"/>
    </source>
</evidence>
<evidence type="ECO:0000313" key="8">
    <source>
        <dbReference type="EMBL" id="ADZ84118.1"/>
    </source>
</evidence>
<dbReference type="GO" id="GO:0003723">
    <property type="term" value="F:RNA binding"/>
    <property type="evidence" value="ECO:0007669"/>
    <property type="project" value="InterPro"/>
</dbReference>
<dbReference type="InterPro" id="IPR032819">
    <property type="entry name" value="TruB_C"/>
</dbReference>
<reference evidence="8 9" key="1">
    <citation type="journal article" date="2011" name="J. Bacteriol.">
        <title>Complete genome sequence of the cellulose-degrading bacterium Cellulosilyticum lentocellum.</title>
        <authorList>
            <consortium name="US DOE Joint Genome Institute"/>
            <person name="Miller D.A."/>
            <person name="Suen G."/>
            <person name="Bruce D."/>
            <person name="Copeland A."/>
            <person name="Cheng J.F."/>
            <person name="Detter C."/>
            <person name="Goodwin L.A."/>
            <person name="Han C.S."/>
            <person name="Hauser L.J."/>
            <person name="Land M.L."/>
            <person name="Lapidus A."/>
            <person name="Lucas S."/>
            <person name="Meincke L."/>
            <person name="Pitluck S."/>
            <person name="Tapia R."/>
            <person name="Teshima H."/>
            <person name="Woyke T."/>
            <person name="Fox B.G."/>
            <person name="Angert E.R."/>
            <person name="Currie C.R."/>
        </authorList>
    </citation>
    <scope>NUCLEOTIDE SEQUENCE [LARGE SCALE GENOMIC DNA]</scope>
    <source>
        <strain evidence="9">ATCC 49066 / DSM 5427 / NCIMB 11756 / RHM5</strain>
    </source>
</reference>
<dbReference type="RefSeq" id="WP_013657411.1">
    <property type="nucleotide sequence ID" value="NC_015275.1"/>
</dbReference>
<evidence type="ECO:0000256" key="2">
    <source>
        <dbReference type="ARBA" id="ARBA00005642"/>
    </source>
</evidence>
<dbReference type="Pfam" id="PF16198">
    <property type="entry name" value="TruB_C_2"/>
    <property type="match status" value="1"/>
</dbReference>
<name>F2JSZ7_CELLD</name>
<proteinExistence type="inferred from homology"/>
<gene>
    <name evidence="5" type="primary">truB</name>
    <name evidence="8" type="ordered locus">Clole_2412</name>
</gene>
<evidence type="ECO:0000313" key="9">
    <source>
        <dbReference type="Proteomes" id="UP000008467"/>
    </source>
</evidence>
<protein>
    <recommendedName>
        <fullName evidence="5">tRNA pseudouridine synthase B</fullName>
        <ecNumber evidence="5">5.4.99.25</ecNumber>
    </recommendedName>
    <alternativeName>
        <fullName evidence="5">tRNA pseudouridine(55) synthase</fullName>
        <shortName evidence="5">Psi55 synthase</shortName>
    </alternativeName>
    <alternativeName>
        <fullName evidence="5">tRNA pseudouridylate synthase</fullName>
    </alternativeName>
    <alternativeName>
        <fullName evidence="5">tRNA-uridine isomerase</fullName>
    </alternativeName>
</protein>
<dbReference type="PANTHER" id="PTHR13767">
    <property type="entry name" value="TRNA-PSEUDOURIDINE SYNTHASE"/>
    <property type="match status" value="1"/>
</dbReference>
<dbReference type="AlphaFoldDB" id="F2JSZ7"/>
<comment type="catalytic activity">
    <reaction evidence="1 5">
        <text>uridine(55) in tRNA = pseudouridine(55) in tRNA</text>
        <dbReference type="Rhea" id="RHEA:42532"/>
        <dbReference type="Rhea" id="RHEA-COMP:10101"/>
        <dbReference type="Rhea" id="RHEA-COMP:10102"/>
        <dbReference type="ChEBI" id="CHEBI:65314"/>
        <dbReference type="ChEBI" id="CHEBI:65315"/>
        <dbReference type="EC" id="5.4.99.25"/>
    </reaction>
</comment>
<dbReference type="InterPro" id="IPR020103">
    <property type="entry name" value="PsdUridine_synth_cat_dom_sf"/>
</dbReference>
<accession>F2JSZ7</accession>
<dbReference type="KEGG" id="cle:Clole_2412"/>
<dbReference type="NCBIfam" id="TIGR00431">
    <property type="entry name" value="TruB"/>
    <property type="match status" value="1"/>
</dbReference>